<dbReference type="EMBL" id="JACTNZ010000009">
    <property type="protein sequence ID" value="KAG5532656.1"/>
    <property type="molecule type" value="Genomic_DNA"/>
</dbReference>
<feature type="chain" id="PRO_5043899377" description="GDSL esterase/lipase" evidence="8">
    <location>
        <begin position="27"/>
        <end position="709"/>
    </location>
</feature>
<dbReference type="InterPro" id="IPR001087">
    <property type="entry name" value="GDSL"/>
</dbReference>
<sequence length="709" mass="78795">MAVSKQQQLALLVLIYVFLTDGSANAQYNVKLAPALYVFGDSTVDGGNRLPPNGAYGMDLNSTVRPRWSNGLNIADFVANFLGLPLVPPYSNMSVAGGSTSGVNYGSAGCGILPQTGQLIHENGNCWSFDQQIAYFNRTVFDNLTTLFNNEDLIKHLRDSVFLISFGVNDYGFNYLRPTYNGSLAKLEPEVFAEYVLNELSFRLTILHGLGGRKFVVNNIWPMGCTPGFSIGQPGGDSCCDEKINQLVIPYNNSLPQMLMKLEATLPGFLFTASDDFQFILDLKMNTAQYAAAFNVSDPLSMDERFNTEQLGINYASPSSGILPETGTALGVNYCMEKQVNFFNETVETNLRAKFSPMDKLSKYLSALVYLINIGTSDYIHNYLHPDHYNSSRQYNGEDFAELLTKKLENNLKDLYNIGARKMIVFQIGPLGCYPYIINKLKPRSRCAEDINKLVSIFNDKLNGMLKELSEKLDGSSFVTVKTFDLIKRLILSPADYASELNSTKPVSIDEANMVTETGVIYASTLAGFLPETRKTFVAATTCTCYLQSDKYNRSRQHNGEEFAALLTTKLGNQLEDLYKLGARKMVVFQLGPLGCWPYVLNKVKPTSNCAEDVNKLVSTFNDNDKLDAKVKELSEKLEGSSFVTARIFDLIKSMIQNPKDYERKLYLLFDELHLTQGAYKVIANQCLNSNTSGGIGSPYGINDLVEVK</sequence>
<reference evidence="9" key="1">
    <citation type="submission" date="2020-08" db="EMBL/GenBank/DDBJ databases">
        <title>Plant Genome Project.</title>
        <authorList>
            <person name="Zhang R.-G."/>
        </authorList>
    </citation>
    <scope>NUCLEOTIDE SEQUENCE</scope>
    <source>
        <strain evidence="9">WSP0</strain>
        <tissue evidence="9">Leaf</tissue>
    </source>
</reference>
<evidence type="ECO:0000256" key="7">
    <source>
        <dbReference type="ARBA" id="ARBA00023098"/>
    </source>
</evidence>
<comment type="caution">
    <text evidence="9">The sequence shown here is derived from an EMBL/GenBank/DDBJ whole genome shotgun (WGS) entry which is preliminary data.</text>
</comment>
<keyword evidence="3" id="KW-0964">Secreted</keyword>
<comment type="similarity">
    <text evidence="2">Belongs to the 'GDSL' lipolytic enzyme family.</text>
</comment>
<dbReference type="Pfam" id="PF00657">
    <property type="entry name" value="Lipase_GDSL"/>
    <property type="match status" value="3"/>
</dbReference>
<dbReference type="GO" id="GO:0016042">
    <property type="term" value="P:lipid catabolic process"/>
    <property type="evidence" value="ECO:0007669"/>
    <property type="project" value="UniProtKB-KW"/>
</dbReference>
<dbReference type="PANTHER" id="PTHR45650:SF14">
    <property type="entry name" value="GDSL ESTERASE_LIPASE 7-LIKE"/>
    <property type="match status" value="1"/>
</dbReference>
<dbReference type="Proteomes" id="UP000823749">
    <property type="component" value="Chromosome 9"/>
</dbReference>
<keyword evidence="10" id="KW-1185">Reference proteome</keyword>
<evidence type="ECO:0000256" key="2">
    <source>
        <dbReference type="ARBA" id="ARBA00008668"/>
    </source>
</evidence>
<keyword evidence="7" id="KW-0443">Lipid metabolism</keyword>
<dbReference type="InterPro" id="IPR051238">
    <property type="entry name" value="GDSL_esterase/lipase"/>
</dbReference>
<dbReference type="GO" id="GO:0016788">
    <property type="term" value="F:hydrolase activity, acting on ester bonds"/>
    <property type="evidence" value="ECO:0007669"/>
    <property type="project" value="InterPro"/>
</dbReference>
<comment type="subcellular location">
    <subcellularLocation>
        <location evidence="1">Secreted</location>
    </subcellularLocation>
</comment>
<proteinExistence type="inferred from homology"/>
<feature type="signal peptide" evidence="8">
    <location>
        <begin position="1"/>
        <end position="26"/>
    </location>
</feature>
<evidence type="ECO:0000256" key="3">
    <source>
        <dbReference type="ARBA" id="ARBA00022525"/>
    </source>
</evidence>
<protein>
    <recommendedName>
        <fullName evidence="11">GDSL esterase/lipase</fullName>
    </recommendedName>
</protein>
<keyword evidence="6" id="KW-0442">Lipid degradation</keyword>
<name>A0AAV6IV21_9ERIC</name>
<evidence type="ECO:0000256" key="6">
    <source>
        <dbReference type="ARBA" id="ARBA00022963"/>
    </source>
</evidence>
<accession>A0AAV6IV21</accession>
<dbReference type="Gene3D" id="3.40.50.1110">
    <property type="entry name" value="SGNH hydrolase"/>
    <property type="match status" value="2"/>
</dbReference>
<evidence type="ECO:0000256" key="4">
    <source>
        <dbReference type="ARBA" id="ARBA00022729"/>
    </source>
</evidence>
<evidence type="ECO:0000313" key="9">
    <source>
        <dbReference type="EMBL" id="KAG5532656.1"/>
    </source>
</evidence>
<dbReference type="InterPro" id="IPR036514">
    <property type="entry name" value="SGNH_hydro_sf"/>
</dbReference>
<evidence type="ECO:0000256" key="8">
    <source>
        <dbReference type="SAM" id="SignalP"/>
    </source>
</evidence>
<gene>
    <name evidence="9" type="ORF">RHGRI_027079</name>
</gene>
<evidence type="ECO:0000313" key="10">
    <source>
        <dbReference type="Proteomes" id="UP000823749"/>
    </source>
</evidence>
<keyword evidence="4 8" id="KW-0732">Signal</keyword>
<keyword evidence="5" id="KW-0378">Hydrolase</keyword>
<dbReference type="PANTHER" id="PTHR45650">
    <property type="entry name" value="GDSL-LIKE LIPASE/ACYLHYDROLASE-RELATED"/>
    <property type="match status" value="1"/>
</dbReference>
<dbReference type="GO" id="GO:0005576">
    <property type="term" value="C:extracellular region"/>
    <property type="evidence" value="ECO:0007669"/>
    <property type="project" value="UniProtKB-SubCell"/>
</dbReference>
<evidence type="ECO:0000256" key="1">
    <source>
        <dbReference type="ARBA" id="ARBA00004613"/>
    </source>
</evidence>
<evidence type="ECO:0008006" key="11">
    <source>
        <dbReference type="Google" id="ProtNLM"/>
    </source>
</evidence>
<organism evidence="9 10">
    <name type="scientific">Rhododendron griersonianum</name>
    <dbReference type="NCBI Taxonomy" id="479676"/>
    <lineage>
        <taxon>Eukaryota</taxon>
        <taxon>Viridiplantae</taxon>
        <taxon>Streptophyta</taxon>
        <taxon>Embryophyta</taxon>
        <taxon>Tracheophyta</taxon>
        <taxon>Spermatophyta</taxon>
        <taxon>Magnoliopsida</taxon>
        <taxon>eudicotyledons</taxon>
        <taxon>Gunneridae</taxon>
        <taxon>Pentapetalae</taxon>
        <taxon>asterids</taxon>
        <taxon>Ericales</taxon>
        <taxon>Ericaceae</taxon>
        <taxon>Ericoideae</taxon>
        <taxon>Rhodoreae</taxon>
        <taxon>Rhododendron</taxon>
    </lineage>
</organism>
<evidence type="ECO:0000256" key="5">
    <source>
        <dbReference type="ARBA" id="ARBA00022801"/>
    </source>
</evidence>
<dbReference type="AlphaFoldDB" id="A0AAV6IV21"/>